<dbReference type="PANTHER" id="PTHR10996:SF257">
    <property type="entry name" value="GLYOXYLATE REDUCTASE 1"/>
    <property type="match status" value="1"/>
</dbReference>
<dbReference type="STRING" id="225359.A0A2S4PM73"/>
<evidence type="ECO:0000259" key="3">
    <source>
        <dbReference type="Pfam" id="PF02826"/>
    </source>
</evidence>
<sequence length="102" mass="11243">MGFKYEGIIGKKKLNFMKDGVIIINTARGKVIDDNSLVEAFQSGKFFNADLDVFENEPQIHRALISNPTKKMELLVVKKIEIALDTCHTGSIATSAITKDSA</sequence>
<dbReference type="InterPro" id="IPR036291">
    <property type="entry name" value="NAD(P)-bd_dom_sf"/>
</dbReference>
<dbReference type="GO" id="GO:0005829">
    <property type="term" value="C:cytosol"/>
    <property type="evidence" value="ECO:0007669"/>
    <property type="project" value="TreeGrafter"/>
</dbReference>
<dbReference type="Pfam" id="PF02826">
    <property type="entry name" value="2-Hacid_dh_C"/>
    <property type="match status" value="1"/>
</dbReference>
<dbReference type="Gene3D" id="3.40.50.720">
    <property type="entry name" value="NAD(P)-binding Rossmann-like Domain"/>
    <property type="match status" value="1"/>
</dbReference>
<dbReference type="Proteomes" id="UP000237438">
    <property type="component" value="Unassembled WGS sequence"/>
</dbReference>
<dbReference type="InterPro" id="IPR050223">
    <property type="entry name" value="D-isomer_2-hydroxyacid_DH"/>
</dbReference>
<name>A0A2S4PM73_9PEZI</name>
<feature type="non-terminal residue" evidence="4">
    <location>
        <position position="102"/>
    </location>
</feature>
<dbReference type="AlphaFoldDB" id="A0A2S4PM73"/>
<keyword evidence="2" id="KW-0560">Oxidoreductase</keyword>
<proteinExistence type="inferred from homology"/>
<comment type="caution">
    <text evidence="4">The sequence shown here is derived from an EMBL/GenBank/DDBJ whole genome shotgun (WGS) entry which is preliminary data.</text>
</comment>
<dbReference type="EMBL" id="PEDP01001879">
    <property type="protein sequence ID" value="POS83118.1"/>
    <property type="molecule type" value="Genomic_DNA"/>
</dbReference>
<dbReference type="GO" id="GO:0030267">
    <property type="term" value="F:glyoxylate reductase (NADPH) activity"/>
    <property type="evidence" value="ECO:0007669"/>
    <property type="project" value="TreeGrafter"/>
</dbReference>
<evidence type="ECO:0000256" key="1">
    <source>
        <dbReference type="ARBA" id="ARBA00005854"/>
    </source>
</evidence>
<dbReference type="InterPro" id="IPR006140">
    <property type="entry name" value="D-isomer_DH_NAD-bd"/>
</dbReference>
<dbReference type="GO" id="GO:0016618">
    <property type="term" value="F:hydroxypyruvate reductase [NAD(P)H] activity"/>
    <property type="evidence" value="ECO:0007669"/>
    <property type="project" value="TreeGrafter"/>
</dbReference>
<comment type="similarity">
    <text evidence="1">Belongs to the D-isomer specific 2-hydroxyacid dehydrogenase family.</text>
</comment>
<evidence type="ECO:0000313" key="5">
    <source>
        <dbReference type="Proteomes" id="UP000237438"/>
    </source>
</evidence>
<dbReference type="PANTHER" id="PTHR10996">
    <property type="entry name" value="2-HYDROXYACID DEHYDROGENASE-RELATED"/>
    <property type="match status" value="1"/>
</dbReference>
<dbReference type="SUPFAM" id="SSF51735">
    <property type="entry name" value="NAD(P)-binding Rossmann-fold domains"/>
    <property type="match status" value="1"/>
</dbReference>
<gene>
    <name evidence="4" type="ORF">EPUL_004450</name>
</gene>
<protein>
    <recommendedName>
        <fullName evidence="3">D-isomer specific 2-hydroxyacid dehydrogenase NAD-binding domain-containing protein</fullName>
    </recommendedName>
</protein>
<organism evidence="4 5">
    <name type="scientific">Erysiphe pulchra</name>
    <dbReference type="NCBI Taxonomy" id="225359"/>
    <lineage>
        <taxon>Eukaryota</taxon>
        <taxon>Fungi</taxon>
        <taxon>Dikarya</taxon>
        <taxon>Ascomycota</taxon>
        <taxon>Pezizomycotina</taxon>
        <taxon>Leotiomycetes</taxon>
        <taxon>Erysiphales</taxon>
        <taxon>Erysiphaceae</taxon>
        <taxon>Erysiphe</taxon>
    </lineage>
</organism>
<dbReference type="OrthoDB" id="9991913at2759"/>
<dbReference type="InterPro" id="IPR029753">
    <property type="entry name" value="D-isomer_DH_CS"/>
</dbReference>
<dbReference type="GO" id="GO:0051287">
    <property type="term" value="F:NAD binding"/>
    <property type="evidence" value="ECO:0007669"/>
    <property type="project" value="InterPro"/>
</dbReference>
<evidence type="ECO:0000313" key="4">
    <source>
        <dbReference type="EMBL" id="POS83118.1"/>
    </source>
</evidence>
<evidence type="ECO:0000256" key="2">
    <source>
        <dbReference type="ARBA" id="ARBA00023002"/>
    </source>
</evidence>
<reference evidence="4 5" key="1">
    <citation type="submission" date="2017-10" db="EMBL/GenBank/DDBJ databases">
        <title>Development of genomic resources for the powdery mildew, Erysiphe pulchra.</title>
        <authorList>
            <person name="Wadl P.A."/>
            <person name="Mack B.M."/>
            <person name="Moore G."/>
            <person name="Beltz S.B."/>
        </authorList>
    </citation>
    <scope>NUCLEOTIDE SEQUENCE [LARGE SCALE GENOMIC DNA]</scope>
    <source>
        <strain evidence="4">Cflorida</strain>
    </source>
</reference>
<accession>A0A2S4PM73</accession>
<keyword evidence="5" id="KW-1185">Reference proteome</keyword>
<feature type="domain" description="D-isomer specific 2-hydroxyacid dehydrogenase NAD-binding" evidence="3">
    <location>
        <begin position="6"/>
        <end position="67"/>
    </location>
</feature>
<dbReference type="PROSITE" id="PS00671">
    <property type="entry name" value="D_2_HYDROXYACID_DH_3"/>
    <property type="match status" value="1"/>
</dbReference>